<organism evidence="2 3">
    <name type="scientific">Clostridium disporicum</name>
    <dbReference type="NCBI Taxonomy" id="84024"/>
    <lineage>
        <taxon>Bacteria</taxon>
        <taxon>Bacillati</taxon>
        <taxon>Bacillota</taxon>
        <taxon>Clostridia</taxon>
        <taxon>Eubacteriales</taxon>
        <taxon>Clostridiaceae</taxon>
        <taxon>Clostridium</taxon>
    </lineage>
</organism>
<dbReference type="RefSeq" id="WP_055265784.1">
    <property type="nucleotide sequence ID" value="NZ_CABIXQ010000011.1"/>
</dbReference>
<reference evidence="2 3" key="1">
    <citation type="submission" date="2015-09" db="EMBL/GenBank/DDBJ databases">
        <authorList>
            <consortium name="Pathogen Informatics"/>
        </authorList>
    </citation>
    <scope>NUCLEOTIDE SEQUENCE [LARGE SCALE GENOMIC DNA]</scope>
    <source>
        <strain evidence="2 3">2789STDY5834856</strain>
    </source>
</reference>
<accession>A0A174G7N0</accession>
<dbReference type="InterPro" id="IPR027417">
    <property type="entry name" value="P-loop_NTPase"/>
</dbReference>
<proteinExistence type="predicted"/>
<dbReference type="Proteomes" id="UP000095594">
    <property type="component" value="Unassembled WGS sequence"/>
</dbReference>
<dbReference type="CDD" id="cd03112">
    <property type="entry name" value="CobW-like"/>
    <property type="match status" value="1"/>
</dbReference>
<dbReference type="AlphaFoldDB" id="A0A174G7N0"/>
<dbReference type="SUPFAM" id="SSF52540">
    <property type="entry name" value="P-loop containing nucleoside triphosphate hydrolases"/>
    <property type="match status" value="1"/>
</dbReference>
<gene>
    <name evidence="2" type="primary">yjiA</name>
    <name evidence="2" type="ORF">ERS852471_01793</name>
</gene>
<dbReference type="GO" id="GO:0005737">
    <property type="term" value="C:cytoplasm"/>
    <property type="evidence" value="ECO:0007669"/>
    <property type="project" value="TreeGrafter"/>
</dbReference>
<feature type="domain" description="CobW/HypB/UreG nucleotide-binding" evidence="1">
    <location>
        <begin position="6"/>
        <end position="180"/>
    </location>
</feature>
<dbReference type="InterPro" id="IPR003495">
    <property type="entry name" value="CobW/HypB/UreG_nucleotide-bd"/>
</dbReference>
<dbReference type="Pfam" id="PF02492">
    <property type="entry name" value="cobW"/>
    <property type="match status" value="1"/>
</dbReference>
<evidence type="ECO:0000313" key="3">
    <source>
        <dbReference type="Proteomes" id="UP000095594"/>
    </source>
</evidence>
<evidence type="ECO:0000313" key="2">
    <source>
        <dbReference type="EMBL" id="CUO56879.1"/>
    </source>
</evidence>
<dbReference type="EMBL" id="CYZX01000011">
    <property type="protein sequence ID" value="CUO56879.1"/>
    <property type="molecule type" value="Genomic_DNA"/>
</dbReference>
<name>A0A174G7N0_9CLOT</name>
<dbReference type="InterPro" id="IPR051316">
    <property type="entry name" value="Zinc-reg_GTPase_activator"/>
</dbReference>
<protein>
    <submittedName>
        <fullName evidence="2">Cobalamin synthesis protein CobW</fullName>
    </submittedName>
</protein>
<dbReference type="PANTHER" id="PTHR13748:SF62">
    <property type="entry name" value="COBW DOMAIN-CONTAINING PROTEIN"/>
    <property type="match status" value="1"/>
</dbReference>
<dbReference type="OrthoDB" id="9808822at2"/>
<evidence type="ECO:0000259" key="1">
    <source>
        <dbReference type="Pfam" id="PF02492"/>
    </source>
</evidence>
<sequence length="314" mass="35721">MKVKVDVFSGFLGAGKTRLIKKLINDKYYREKIAIVENEFGEVSIDGAILRETNTVITEINSGCICCQVSGNFKKAISNIINNYEVDRLIIEPTGVAKLSELKRVFEEKELSEVVDIDKLITVVDGERFYIYLNNFRKFFVDQIKAADVIVISRVQFIDKDKLDKIVADIKTLNSKAIVVDKEWSKVNAQELIPIGEHRKGDNKIFRRAYVKNNKGVSAHIDSADDTFQTFAMSLNRAISEKELISKFNFVANTHSFGEIIRAKGIVKLNDETMKQFDFSLDEFSIEAVNYEGDGIISFIGVDLNKDEIKRFFQ</sequence>
<dbReference type="Gene3D" id="3.40.50.300">
    <property type="entry name" value="P-loop containing nucleotide triphosphate hydrolases"/>
    <property type="match status" value="1"/>
</dbReference>
<dbReference type="PANTHER" id="PTHR13748">
    <property type="entry name" value="COBW-RELATED"/>
    <property type="match status" value="1"/>
</dbReference>